<dbReference type="PANTHER" id="PTHR46828:SF2">
    <property type="entry name" value="ENDO-1,4-BETA-XYLANASE A-RELATED"/>
    <property type="match status" value="1"/>
</dbReference>
<name>A0AAJ0FYB7_9HYPO</name>
<feature type="compositionally biased region" description="Polar residues" evidence="11">
    <location>
        <begin position="510"/>
        <end position="524"/>
    </location>
</feature>
<feature type="active site" description="Nucleophile" evidence="10">
    <location>
        <position position="472"/>
    </location>
</feature>
<evidence type="ECO:0000259" key="12">
    <source>
        <dbReference type="PROSITE" id="PS51761"/>
    </source>
</evidence>
<dbReference type="GO" id="GO:0031176">
    <property type="term" value="F:endo-1,4-beta-xylanase activity"/>
    <property type="evidence" value="ECO:0007669"/>
    <property type="project" value="UniProtKB-UniRule"/>
</dbReference>
<dbReference type="SUPFAM" id="SSF49899">
    <property type="entry name" value="Concanavalin A-like lectins/glucanases"/>
    <property type="match status" value="2"/>
</dbReference>
<dbReference type="InterPro" id="IPR013320">
    <property type="entry name" value="ConA-like_dom_sf"/>
</dbReference>
<evidence type="ECO:0000256" key="8">
    <source>
        <dbReference type="ARBA" id="ARBA00023295"/>
    </source>
</evidence>
<comment type="pathway">
    <text evidence="2 10">Glycan degradation; xylan degradation.</text>
</comment>
<dbReference type="PANTHER" id="PTHR46828">
    <property type="entry name" value="ENDO-1,4-BETA-XYLANASE A-RELATED"/>
    <property type="match status" value="1"/>
</dbReference>
<dbReference type="SUPFAM" id="SSF55729">
    <property type="entry name" value="Acyl-CoA N-acyltransferases (Nat)"/>
    <property type="match status" value="1"/>
</dbReference>
<evidence type="ECO:0000313" key="14">
    <source>
        <dbReference type="Proteomes" id="UP001251528"/>
    </source>
</evidence>
<feature type="region of interest" description="Disordered" evidence="11">
    <location>
        <begin position="510"/>
        <end position="532"/>
    </location>
</feature>
<dbReference type="InterPro" id="IPR033123">
    <property type="entry name" value="GH11_dom"/>
</dbReference>
<dbReference type="InterPro" id="IPR016181">
    <property type="entry name" value="Acyl_CoA_acyltransferase"/>
</dbReference>
<dbReference type="PROSITE" id="PS00776">
    <property type="entry name" value="GH11_1"/>
    <property type="match status" value="1"/>
</dbReference>
<dbReference type="Pfam" id="PF00457">
    <property type="entry name" value="Glyco_hydro_11"/>
    <property type="match status" value="2"/>
</dbReference>
<evidence type="ECO:0000256" key="1">
    <source>
        <dbReference type="ARBA" id="ARBA00000681"/>
    </source>
</evidence>
<protein>
    <recommendedName>
        <fullName evidence="4 10">endo-1,4-beta-xylanase</fullName>
        <ecNumber evidence="4 10">3.2.1.8</ecNumber>
    </recommendedName>
</protein>
<keyword evidence="14" id="KW-1185">Reference proteome</keyword>
<evidence type="ECO:0000256" key="9">
    <source>
        <dbReference type="ARBA" id="ARBA00023326"/>
    </source>
</evidence>
<feature type="domain" description="GH11" evidence="12">
    <location>
        <begin position="337"/>
        <end position="564"/>
    </location>
</feature>
<dbReference type="GO" id="GO:0045493">
    <property type="term" value="P:xylan catabolic process"/>
    <property type="evidence" value="ECO:0007669"/>
    <property type="project" value="UniProtKB-UniRule"/>
</dbReference>
<dbReference type="AlphaFoldDB" id="A0AAJ0FYB7"/>
<keyword evidence="6 10" id="KW-0378">Hydrolase</keyword>
<evidence type="ECO:0000256" key="5">
    <source>
        <dbReference type="ARBA" id="ARBA00022651"/>
    </source>
</evidence>
<evidence type="ECO:0000256" key="4">
    <source>
        <dbReference type="ARBA" id="ARBA00012590"/>
    </source>
</evidence>
<organism evidence="13 14">
    <name type="scientific">Conoideocrella luteorostrata</name>
    <dbReference type="NCBI Taxonomy" id="1105319"/>
    <lineage>
        <taxon>Eukaryota</taxon>
        <taxon>Fungi</taxon>
        <taxon>Dikarya</taxon>
        <taxon>Ascomycota</taxon>
        <taxon>Pezizomycotina</taxon>
        <taxon>Sordariomycetes</taxon>
        <taxon>Hypocreomycetidae</taxon>
        <taxon>Hypocreales</taxon>
        <taxon>Clavicipitaceae</taxon>
        <taxon>Conoideocrella</taxon>
    </lineage>
</organism>
<reference evidence="13" key="1">
    <citation type="submission" date="2023-06" db="EMBL/GenBank/DDBJ databases">
        <title>Conoideocrella luteorostrata (Hypocreales: Clavicipitaceae), a potential biocontrol fungus for elongate hemlock scale in United States Christmas tree production areas.</title>
        <authorList>
            <person name="Barrett H."/>
            <person name="Lovett B."/>
            <person name="Macias A.M."/>
            <person name="Stajich J.E."/>
            <person name="Kasson M.T."/>
        </authorList>
    </citation>
    <scope>NUCLEOTIDE SEQUENCE</scope>
    <source>
        <strain evidence="13">ARSEF 14590</strain>
    </source>
</reference>
<evidence type="ECO:0000256" key="7">
    <source>
        <dbReference type="ARBA" id="ARBA00023277"/>
    </source>
</evidence>
<evidence type="ECO:0000313" key="13">
    <source>
        <dbReference type="EMBL" id="KAK2593445.1"/>
    </source>
</evidence>
<dbReference type="PROSITE" id="PS51761">
    <property type="entry name" value="GH11_3"/>
    <property type="match status" value="1"/>
</dbReference>
<sequence>MGEYNPPNKANSFTSVPPELLELLTSHLPTSLTLLRRLQFAAFKNFITPDARIVFSSDTGKIDESPHFAVAYADFSTRPDTQMIMYSSLEHATESSDPTHEEHIVNIVQELVRLRREHYGELEHERSLVLGSLHSEVYKVLAKTGRITPRLTGAYDKWLFKRGDVPEPGEAPEGMYWGTASLEDCRLVTSRTDIPRPPESLVKLPGLMLKLKDGTPISWAFIGPPRRLFDKPTLRSLFNIANRDGYRRRGIAKMLAAKLLRQATSDHLDGNFSGPEWSSADVAPDNAGSQGMWTALAKDEMHASALQRSCFFSSIVTLLSTAVGASAAPATPNQLVARTPPDTGFNNGFFYSSWADYNNANYPDGAGGSYSLSWQDERNVVAGKGWNPGSARYAYPKSFNITLPSYPAPVNPPIALATLPFTRKEHIVLVQAVLLTHALHHPPRAISFSGDYRPNGNSYLPIHGRTETPLIEYYIVEHFGTCNPASRATRKGQITPDGSIYDIYVSTRTNAPSTPEQPPCSNTGLFDAPSARAEPSQQQDHFNAWESLGLNMGSFDYLIVATEE</sequence>
<evidence type="ECO:0000256" key="11">
    <source>
        <dbReference type="SAM" id="MobiDB-lite"/>
    </source>
</evidence>
<keyword evidence="9 10" id="KW-0624">Polysaccharide degradation</keyword>
<keyword evidence="8 10" id="KW-0326">Glycosidase</keyword>
<keyword evidence="7 10" id="KW-0119">Carbohydrate metabolism</keyword>
<evidence type="ECO:0000256" key="10">
    <source>
        <dbReference type="PROSITE-ProRule" id="PRU01097"/>
    </source>
</evidence>
<evidence type="ECO:0000256" key="3">
    <source>
        <dbReference type="ARBA" id="ARBA00007792"/>
    </source>
</evidence>
<evidence type="ECO:0000256" key="6">
    <source>
        <dbReference type="ARBA" id="ARBA00022801"/>
    </source>
</evidence>
<keyword evidence="5 10" id="KW-0858">Xylan degradation</keyword>
<comment type="similarity">
    <text evidence="3 10">Belongs to the glycosyl hydrolase 11 (cellulase G) family.</text>
</comment>
<dbReference type="InterPro" id="IPR013319">
    <property type="entry name" value="GH11/12"/>
</dbReference>
<comment type="caution">
    <text evidence="13">The sequence shown here is derived from an EMBL/GenBank/DDBJ whole genome shotgun (WGS) entry which is preliminary data.</text>
</comment>
<proteinExistence type="inferred from homology"/>
<dbReference type="Gene3D" id="2.60.120.180">
    <property type="match status" value="1"/>
</dbReference>
<evidence type="ECO:0000256" key="2">
    <source>
        <dbReference type="ARBA" id="ARBA00004851"/>
    </source>
</evidence>
<comment type="catalytic activity">
    <reaction evidence="1 10">
        <text>Endohydrolysis of (1-&gt;4)-beta-D-xylosidic linkages in xylans.</text>
        <dbReference type="EC" id="3.2.1.8"/>
    </reaction>
</comment>
<dbReference type="EMBL" id="JASWJB010000211">
    <property type="protein sequence ID" value="KAK2593445.1"/>
    <property type="molecule type" value="Genomic_DNA"/>
</dbReference>
<dbReference type="Gene3D" id="3.40.630.30">
    <property type="match status" value="1"/>
</dbReference>
<gene>
    <name evidence="13" type="ORF">QQS21_008862</name>
</gene>
<feature type="active site" description="Proton donor" evidence="10">
    <location>
        <position position="563"/>
    </location>
</feature>
<dbReference type="Proteomes" id="UP001251528">
    <property type="component" value="Unassembled WGS sequence"/>
</dbReference>
<dbReference type="InterPro" id="IPR018208">
    <property type="entry name" value="GH11_AS_1"/>
</dbReference>
<accession>A0AAJ0FYB7</accession>
<dbReference type="EC" id="3.2.1.8" evidence="4 10"/>
<dbReference type="InterPro" id="IPR001137">
    <property type="entry name" value="Glyco_hydro_11"/>
</dbReference>